<keyword evidence="1" id="KW-0472">Membrane</keyword>
<accession>A0A837IRD1</accession>
<reference evidence="2 3" key="1">
    <citation type="journal article" date="2015" name="BMC Microbiol.">
        <title>Lactobacillus ruminis strains cluster according to their mammalian gut source.</title>
        <authorList>
            <person name="O' Donnell M.M."/>
            <person name="Harris H.M."/>
            <person name="Lynch D.B."/>
            <person name="Ross R.P."/>
            <person name="O'Toole P.W."/>
        </authorList>
    </citation>
    <scope>NUCLEOTIDE SEQUENCE [LARGE SCALE GENOMIC DNA]</scope>
    <source>
        <strain evidence="2 3">ATCC 27780</strain>
    </source>
</reference>
<comment type="caution">
    <text evidence="2">The sequence shown here is derived from an EMBL/GenBank/DDBJ whole genome shotgun (WGS) entry which is preliminary data.</text>
</comment>
<evidence type="ECO:0000256" key="1">
    <source>
        <dbReference type="SAM" id="Phobius"/>
    </source>
</evidence>
<keyword evidence="1" id="KW-1133">Transmembrane helix</keyword>
<dbReference type="AlphaFoldDB" id="A0A837IRD1"/>
<keyword evidence="1" id="KW-0812">Transmembrane</keyword>
<protein>
    <submittedName>
        <fullName evidence="2">Uncharacterized protein</fullName>
    </submittedName>
</protein>
<organism evidence="2 3">
    <name type="scientific">Ligilactobacillus ruminis</name>
    <dbReference type="NCBI Taxonomy" id="1623"/>
    <lineage>
        <taxon>Bacteria</taxon>
        <taxon>Bacillati</taxon>
        <taxon>Bacillota</taxon>
        <taxon>Bacilli</taxon>
        <taxon>Lactobacillales</taxon>
        <taxon>Lactobacillaceae</taxon>
        <taxon>Ligilactobacillus</taxon>
    </lineage>
</organism>
<sequence>MFSQLRNLLIAKYVHFCYDSDEERAYKNGVAYMGKLTSRVEKLYRIFSKAAGLFAGMRAVLYFVGRRKRK</sequence>
<proteinExistence type="predicted"/>
<evidence type="ECO:0000313" key="3">
    <source>
        <dbReference type="Proteomes" id="UP000035618"/>
    </source>
</evidence>
<dbReference type="Proteomes" id="UP000035618">
    <property type="component" value="Unassembled WGS sequence"/>
</dbReference>
<dbReference type="EMBL" id="JHAJ01000113">
    <property type="protein sequence ID" value="KLA44814.1"/>
    <property type="molecule type" value="Genomic_DNA"/>
</dbReference>
<feature type="transmembrane region" description="Helical" evidence="1">
    <location>
        <begin position="43"/>
        <end position="64"/>
    </location>
</feature>
<name>A0A837IRD1_9LACO</name>
<evidence type="ECO:0000313" key="2">
    <source>
        <dbReference type="EMBL" id="KLA44814.1"/>
    </source>
</evidence>
<gene>
    <name evidence="2" type="ORF">LRB_1582</name>
</gene>